<evidence type="ECO:0000256" key="2">
    <source>
        <dbReference type="ARBA" id="ARBA00012230"/>
    </source>
</evidence>
<keyword evidence="15" id="KW-1185">Reference proteome</keyword>
<feature type="binding site" evidence="8">
    <location>
        <begin position="369"/>
        <end position="373"/>
    </location>
    <ligand>
        <name>ATP</name>
        <dbReference type="ChEBI" id="CHEBI:30616"/>
    </ligand>
</feature>
<dbReference type="Pfam" id="PF02807">
    <property type="entry name" value="ATP-gua_PtransN"/>
    <property type="match status" value="1"/>
</dbReference>
<evidence type="ECO:0000256" key="4">
    <source>
        <dbReference type="ARBA" id="ARBA00022741"/>
    </source>
</evidence>
<evidence type="ECO:0000256" key="5">
    <source>
        <dbReference type="ARBA" id="ARBA00022777"/>
    </source>
</evidence>
<evidence type="ECO:0000259" key="13">
    <source>
        <dbReference type="PROSITE" id="PS51510"/>
    </source>
</evidence>
<dbReference type="PRINTS" id="PR02028">
    <property type="entry name" value="CMYCBINDINGP"/>
</dbReference>
<dbReference type="InterPro" id="IPR022413">
    <property type="entry name" value="ATP-guanido_PTrfase_N"/>
</dbReference>
<comment type="similarity">
    <text evidence="1 7 9">Belongs to the ATP:guanido phosphotransferase family.</text>
</comment>
<proteinExistence type="inferred from homology"/>
<dbReference type="EC" id="2.7.3.3" evidence="2"/>
<dbReference type="GO" id="GO:0004111">
    <property type="term" value="F:creatine kinase activity"/>
    <property type="evidence" value="ECO:0007669"/>
    <property type="project" value="InterPro"/>
</dbReference>
<dbReference type="VEuPathDB" id="VectorBase:ADIR002431"/>
<evidence type="ECO:0000256" key="3">
    <source>
        <dbReference type="ARBA" id="ARBA00022679"/>
    </source>
</evidence>
<dbReference type="InterPro" id="IPR014746">
    <property type="entry name" value="Gln_synth/guanido_kin_cat_dom"/>
</dbReference>
<evidence type="ECO:0000313" key="14">
    <source>
        <dbReference type="EnsemblMetazoa" id="ADIR002431-PA"/>
    </source>
</evidence>
<dbReference type="PANTHER" id="PTHR11547">
    <property type="entry name" value="ARGININE OR CREATINE KINASE"/>
    <property type="match status" value="1"/>
</dbReference>
<evidence type="ECO:0000256" key="8">
    <source>
        <dbReference type="PROSITE-ProRule" id="PRU00843"/>
    </source>
</evidence>
<keyword evidence="6 8" id="KW-0067">ATP-binding</keyword>
<dbReference type="InterPro" id="IPR022415">
    <property type="entry name" value="ATP-guanido_PTrfase_AS"/>
</dbReference>
<feature type="region of interest" description="Disordered" evidence="11">
    <location>
        <begin position="446"/>
        <end position="466"/>
    </location>
</feature>
<dbReference type="CDD" id="cd07932">
    <property type="entry name" value="arginine_kinase_like"/>
    <property type="match status" value="1"/>
</dbReference>
<keyword evidence="5 8" id="KW-0418">Kinase</keyword>
<dbReference type="GO" id="GO:0005615">
    <property type="term" value="C:extracellular space"/>
    <property type="evidence" value="ECO:0007669"/>
    <property type="project" value="TreeGrafter"/>
</dbReference>
<feature type="binding site" evidence="8">
    <location>
        <position position="274"/>
    </location>
    <ligand>
        <name>ATP</name>
        <dbReference type="ChEBI" id="CHEBI:30616"/>
    </ligand>
</feature>
<dbReference type="Gene3D" id="3.30.590.10">
    <property type="entry name" value="Glutamine synthetase/guanido kinase, catalytic domain"/>
    <property type="match status" value="1"/>
</dbReference>
<feature type="binding site" evidence="8">
    <location>
        <position position="318"/>
    </location>
    <ligand>
        <name>ATP</name>
        <dbReference type="ChEBI" id="CHEBI:30616"/>
    </ligand>
</feature>
<reference evidence="15" key="1">
    <citation type="submission" date="2013-03" db="EMBL/GenBank/DDBJ databases">
        <title>The Genome Sequence of Anopheles dirus WRAIR2.</title>
        <authorList>
            <consortium name="The Broad Institute Genomics Platform"/>
            <person name="Neafsey D.E."/>
            <person name="Walton C."/>
            <person name="Walker B."/>
            <person name="Young S.K."/>
            <person name="Zeng Q."/>
            <person name="Gargeya S."/>
            <person name="Fitzgerald M."/>
            <person name="Haas B."/>
            <person name="Abouelleil A."/>
            <person name="Allen A.W."/>
            <person name="Alvarado L."/>
            <person name="Arachchi H.M."/>
            <person name="Berlin A.M."/>
            <person name="Chapman S.B."/>
            <person name="Gainer-Dewar J."/>
            <person name="Goldberg J."/>
            <person name="Griggs A."/>
            <person name="Gujja S."/>
            <person name="Hansen M."/>
            <person name="Howarth C."/>
            <person name="Imamovic A."/>
            <person name="Ireland A."/>
            <person name="Larimer J."/>
            <person name="McCowan C."/>
            <person name="Murphy C."/>
            <person name="Pearson M."/>
            <person name="Poon T.W."/>
            <person name="Priest M."/>
            <person name="Roberts A."/>
            <person name="Saif S."/>
            <person name="Shea T."/>
            <person name="Sisk P."/>
            <person name="Sykes S."/>
            <person name="Wortman J."/>
            <person name="Nusbaum C."/>
            <person name="Birren B."/>
        </authorList>
    </citation>
    <scope>NUCLEOTIDE SEQUENCE [LARGE SCALE GENOMIC DNA]</scope>
    <source>
        <strain evidence="15">WRAIR2</strain>
    </source>
</reference>
<evidence type="ECO:0000313" key="15">
    <source>
        <dbReference type="Proteomes" id="UP000075884"/>
    </source>
</evidence>
<protein>
    <recommendedName>
        <fullName evidence="2">arginine kinase</fullName>
        <ecNumber evidence="2">2.7.3.3</ecNumber>
    </recommendedName>
</protein>
<dbReference type="EnsemblMetazoa" id="ADIR002431-RA">
    <property type="protein sequence ID" value="ADIR002431-PA"/>
    <property type="gene ID" value="ADIR002431"/>
</dbReference>
<dbReference type="PROSITE" id="PS51509">
    <property type="entry name" value="PHOSPHAGEN_KINASE_N"/>
    <property type="match status" value="1"/>
</dbReference>
<reference evidence="14" key="2">
    <citation type="submission" date="2020-05" db="UniProtKB">
        <authorList>
            <consortium name="EnsemblMetazoa"/>
        </authorList>
    </citation>
    <scope>IDENTIFICATION</scope>
    <source>
        <strain evidence="14">WRAIR2</strain>
    </source>
</reference>
<dbReference type="STRING" id="7168.A0A182N466"/>
<name>A0A182N466_9DIPT</name>
<dbReference type="GO" id="GO:0046314">
    <property type="term" value="P:phosphocreatine biosynthetic process"/>
    <property type="evidence" value="ECO:0007669"/>
    <property type="project" value="InterPro"/>
</dbReference>
<dbReference type="InterPro" id="IPR000749">
    <property type="entry name" value="ATP-guanido_PTrfase"/>
</dbReference>
<sequence length="466" mass="52354">MVSLEQKREAFRKYLESAGAIDCLSKALIRLYQEDQKPDDACKFIRQVLCENCPTDEQVAESMAELVEARKTIQRLERDKRGLLLSVRRSASETNLALEEGFSSLSEDEGCNSLLKKHLTRELLDELKDAKTPAHKSTLLDCVQSGLTHRDSHVGVYAADPTAYGVFAALFAPLIEEYHAGFGKDDQQPALSWGEATELENPDPEGQYVVSTRVRCARSVEGYPFHPRMQEDQYEEIYEKVRSAVQELPDELRGELHLLDALDGSRKQELIESHYLFKECDRFLQEAQANRFFPAGRAIFLNEAKTFLVWVNEEDHLRVISMQDGADIAQVYQRFITGLETIGKQIAFQRDERLGFLTFCPTNLGTTIRASVHIRLPKLSVDQARLEEVAATHKLQIRGAHGEHTDTCSDVLDVSNKRRLGLTEFEAVKEMVDGVKALIELEKQLEAGGGEVPEGDAGGEEEPAAE</sequence>
<dbReference type="SUPFAM" id="SSF55931">
    <property type="entry name" value="Glutamine synthetase/guanido kinase"/>
    <property type="match status" value="1"/>
</dbReference>
<evidence type="ECO:0000256" key="11">
    <source>
        <dbReference type="SAM" id="MobiDB-lite"/>
    </source>
</evidence>
<dbReference type="InterPro" id="IPR022414">
    <property type="entry name" value="ATP-guanido_PTrfase_cat"/>
</dbReference>
<dbReference type="FunFam" id="3.30.590.10:FF:000006">
    <property type="entry name" value="Arginine kinase 1"/>
    <property type="match status" value="1"/>
</dbReference>
<dbReference type="Proteomes" id="UP000075884">
    <property type="component" value="Unassembled WGS sequence"/>
</dbReference>
<keyword evidence="10" id="KW-0175">Coiled coil</keyword>
<dbReference type="InterPro" id="IPR036802">
    <property type="entry name" value="ATP-guanido_PTrfase_N_sf"/>
</dbReference>
<dbReference type="FunFam" id="1.10.135.10:FF:000003">
    <property type="entry name" value="Three-domain arginine kinase"/>
    <property type="match status" value="1"/>
</dbReference>
<feature type="coiled-coil region" evidence="10">
    <location>
        <begin position="59"/>
        <end position="86"/>
    </location>
</feature>
<dbReference type="GO" id="GO:0005524">
    <property type="term" value="F:ATP binding"/>
    <property type="evidence" value="ECO:0007669"/>
    <property type="project" value="UniProtKB-UniRule"/>
</dbReference>
<evidence type="ECO:0000256" key="6">
    <source>
        <dbReference type="ARBA" id="ARBA00022840"/>
    </source>
</evidence>
<feature type="domain" description="Phosphagen kinase N-terminal" evidence="12">
    <location>
        <begin position="97"/>
        <end position="180"/>
    </location>
</feature>
<feature type="binding site" evidence="8">
    <location>
        <begin position="398"/>
        <end position="403"/>
    </location>
    <ligand>
        <name>ATP</name>
        <dbReference type="ChEBI" id="CHEBI:30616"/>
    </ligand>
</feature>
<organism evidence="14 15">
    <name type="scientific">Anopheles dirus</name>
    <dbReference type="NCBI Taxonomy" id="7168"/>
    <lineage>
        <taxon>Eukaryota</taxon>
        <taxon>Metazoa</taxon>
        <taxon>Ecdysozoa</taxon>
        <taxon>Arthropoda</taxon>
        <taxon>Hexapoda</taxon>
        <taxon>Insecta</taxon>
        <taxon>Pterygota</taxon>
        <taxon>Neoptera</taxon>
        <taxon>Endopterygota</taxon>
        <taxon>Diptera</taxon>
        <taxon>Nematocera</taxon>
        <taxon>Culicoidea</taxon>
        <taxon>Culicidae</taxon>
        <taxon>Anophelinae</taxon>
        <taxon>Anopheles</taxon>
    </lineage>
</organism>
<dbReference type="Pfam" id="PF00217">
    <property type="entry name" value="ATP-gua_Ptrans"/>
    <property type="match status" value="1"/>
</dbReference>
<keyword evidence="4 8" id="KW-0547">Nucleotide-binding</keyword>
<evidence type="ECO:0000256" key="10">
    <source>
        <dbReference type="SAM" id="Coils"/>
    </source>
</evidence>
<dbReference type="SUPFAM" id="SSF48034">
    <property type="entry name" value="Guanido kinase N-terminal domain"/>
    <property type="match status" value="1"/>
</dbReference>
<dbReference type="AlphaFoldDB" id="A0A182N466"/>
<dbReference type="PROSITE" id="PS51510">
    <property type="entry name" value="PHOSPHAGEN_KINASE_C"/>
    <property type="match status" value="1"/>
</dbReference>
<dbReference type="GO" id="GO:0004054">
    <property type="term" value="F:arginine kinase activity"/>
    <property type="evidence" value="ECO:0007669"/>
    <property type="project" value="UniProtKB-EC"/>
</dbReference>
<feature type="compositionally biased region" description="Acidic residues" evidence="11">
    <location>
        <begin position="453"/>
        <end position="466"/>
    </location>
</feature>
<evidence type="ECO:0000256" key="1">
    <source>
        <dbReference type="ARBA" id="ARBA00006798"/>
    </source>
</evidence>
<feature type="domain" description="Phosphagen kinase C-terminal" evidence="13">
    <location>
        <begin position="208"/>
        <end position="445"/>
    </location>
</feature>
<evidence type="ECO:0000256" key="7">
    <source>
        <dbReference type="PROSITE-ProRule" id="PRU00842"/>
    </source>
</evidence>
<dbReference type="PANTHER" id="PTHR11547:SF38">
    <property type="entry name" value="ARGININE KINASE 1-RELATED"/>
    <property type="match status" value="1"/>
</dbReference>
<keyword evidence="3 8" id="KW-0808">Transferase</keyword>
<accession>A0A182N466</accession>
<dbReference type="Gene3D" id="1.10.135.10">
    <property type="entry name" value="ATP:guanido phosphotransferase, N-terminal domain"/>
    <property type="match status" value="1"/>
</dbReference>
<feature type="binding site" evidence="8">
    <location>
        <begin position="211"/>
        <end position="215"/>
    </location>
    <ligand>
        <name>ATP</name>
        <dbReference type="ChEBI" id="CHEBI:30616"/>
    </ligand>
</feature>
<evidence type="ECO:0000256" key="9">
    <source>
        <dbReference type="RuleBase" id="RU000505"/>
    </source>
</evidence>
<evidence type="ECO:0000259" key="12">
    <source>
        <dbReference type="PROSITE" id="PS51509"/>
    </source>
</evidence>
<dbReference type="PROSITE" id="PS00112">
    <property type="entry name" value="PHOSPHAGEN_KINASE"/>
    <property type="match status" value="1"/>
</dbReference>